<dbReference type="VEuPathDB" id="VectorBase:BGLAX_043329"/>
<evidence type="ECO:0000256" key="2">
    <source>
        <dbReference type="ARBA" id="ARBA00022723"/>
    </source>
</evidence>
<reference evidence="4" key="1">
    <citation type="submission" date="2020-05" db="UniProtKB">
        <authorList>
            <consortium name="EnsemblMetazoa"/>
        </authorList>
    </citation>
    <scope>IDENTIFICATION</scope>
    <source>
        <strain evidence="4">BB02</strain>
    </source>
</reference>
<protein>
    <recommendedName>
        <fullName evidence="3">DDE Tnp4 domain-containing protein</fullName>
    </recommendedName>
</protein>
<dbReference type="Proteomes" id="UP000076420">
    <property type="component" value="Unassembled WGS sequence"/>
</dbReference>
<comment type="cofactor">
    <cofactor evidence="1">
        <name>a divalent metal cation</name>
        <dbReference type="ChEBI" id="CHEBI:60240"/>
    </cofactor>
</comment>
<dbReference type="InterPro" id="IPR027806">
    <property type="entry name" value="HARBI1_dom"/>
</dbReference>
<name>A0A2C9K5B8_BIOGL</name>
<organism evidence="4 5">
    <name type="scientific">Biomphalaria glabrata</name>
    <name type="common">Bloodfluke planorb</name>
    <name type="synonym">Freshwater snail</name>
    <dbReference type="NCBI Taxonomy" id="6526"/>
    <lineage>
        <taxon>Eukaryota</taxon>
        <taxon>Metazoa</taxon>
        <taxon>Spiralia</taxon>
        <taxon>Lophotrochozoa</taxon>
        <taxon>Mollusca</taxon>
        <taxon>Gastropoda</taxon>
        <taxon>Heterobranchia</taxon>
        <taxon>Euthyneura</taxon>
        <taxon>Panpulmonata</taxon>
        <taxon>Hygrophila</taxon>
        <taxon>Lymnaeoidea</taxon>
        <taxon>Planorbidae</taxon>
        <taxon>Biomphalaria</taxon>
    </lineage>
</organism>
<evidence type="ECO:0000256" key="1">
    <source>
        <dbReference type="ARBA" id="ARBA00001968"/>
    </source>
</evidence>
<gene>
    <name evidence="4" type="primary">106051940</name>
</gene>
<accession>A0A2C9K5B8</accession>
<keyword evidence="2" id="KW-0479">Metal-binding</keyword>
<evidence type="ECO:0000259" key="3">
    <source>
        <dbReference type="Pfam" id="PF13359"/>
    </source>
</evidence>
<dbReference type="AlphaFoldDB" id="A0A2C9K5B8"/>
<evidence type="ECO:0000313" key="5">
    <source>
        <dbReference type="Proteomes" id="UP000076420"/>
    </source>
</evidence>
<dbReference type="PANTHER" id="PTHR23080">
    <property type="entry name" value="THAP DOMAIN PROTEIN"/>
    <property type="match status" value="1"/>
</dbReference>
<dbReference type="PANTHER" id="PTHR23080:SF133">
    <property type="entry name" value="SI:CH211-262I1.5-RELATED"/>
    <property type="match status" value="1"/>
</dbReference>
<dbReference type="KEGG" id="bgt:106051940"/>
<dbReference type="Pfam" id="PF13359">
    <property type="entry name" value="DDE_Tnp_4"/>
    <property type="match status" value="1"/>
</dbReference>
<dbReference type="GO" id="GO:0046872">
    <property type="term" value="F:metal ion binding"/>
    <property type="evidence" value="ECO:0007669"/>
    <property type="project" value="UniProtKB-KW"/>
</dbReference>
<proteinExistence type="predicted"/>
<dbReference type="VEuPathDB" id="VectorBase:BGLB013437"/>
<feature type="domain" description="DDE Tnp4" evidence="3">
    <location>
        <begin position="55"/>
        <end position="214"/>
    </location>
</feature>
<evidence type="ECO:0000313" key="4">
    <source>
        <dbReference type="EnsemblMetazoa" id="BGLB013437-PB"/>
    </source>
</evidence>
<sequence length="223" mass="25747">MFQISITSVFSIFNKLVSLLYDKAKSVNIWPSREQIKAFMPPVFQKTFPTCRVIIDTTEFYIHKPINPTSQQASFSTYKNHNTLKSLIGIAPNGAISFISDLWMGSISDKEITLRSGILELLEEGDTVLADRGFTVLEPEFQKRKLSLFTPFFLKNKIQFPIDERSENKKVSSHRCHVERAIGRIKNYKILDKTIPCSLKNIEEIYFVCVFLCNFTENLLMFK</sequence>
<dbReference type="EnsemblMetazoa" id="BGLB013437-RB">
    <property type="protein sequence ID" value="BGLB013437-PB"/>
    <property type="gene ID" value="BGLB013437"/>
</dbReference>